<proteinExistence type="predicted"/>
<evidence type="ECO:0000256" key="5">
    <source>
        <dbReference type="ARBA" id="ARBA00023242"/>
    </source>
</evidence>
<feature type="region of interest" description="Disordered" evidence="7">
    <location>
        <begin position="319"/>
        <end position="363"/>
    </location>
</feature>
<dbReference type="PANTHER" id="PTHR46721">
    <property type="entry name" value="FORKHEAD BOX PROTEIN N1"/>
    <property type="match status" value="1"/>
</dbReference>
<dbReference type="EMBL" id="CATQJA010002600">
    <property type="protein sequence ID" value="CAJ0572575.1"/>
    <property type="molecule type" value="Genomic_DNA"/>
</dbReference>
<evidence type="ECO:0000313" key="9">
    <source>
        <dbReference type="EMBL" id="CAJ0572575.1"/>
    </source>
</evidence>
<keyword evidence="1" id="KW-0217">Developmental protein</keyword>
<dbReference type="SUPFAM" id="SSF46785">
    <property type="entry name" value="Winged helix' DNA-binding domain"/>
    <property type="match status" value="1"/>
</dbReference>
<sequence>MNRRFGSAFTREAVQPNRLFADHPRNDRPDMKVVSNHASHQPFPVHGQDRDVAELDEFDNDFLDRELQEPDQLDALFGPGGGEDDWMDEIDVSLFASDVAATGFDVNPKPNPATPVVPFATIDGRRYLKPCYSYSCMIALALRNSKTGRLTVSEIYAFMCENFPYFKAAPSGWKNSVRHNLSLNKCFMKIELETLGPQGRKACLWMIRPEKATKMETELLRWRDKDVDDAIGPSTNIEAVLAGTFGVPREDRTVMEIENQQKASNEILLASNSGMKHDPDTPIMIKTETRPLSTINSHPGPSRAVLDLNDRLGITLSETKPPLRMSSSNPSFPVRVADRPPNTLNQAGPSVGPRPPPHKPNILRRSTALPAVNRFRILRSPVKGLGQLMPSDLSRLEITPKKEDAPLAGKSPQKEGRQIIASPVRDILNPFGFMESAVSDNTLMDCALDQSPMKDAPVSFSADLVYR</sequence>
<evidence type="ECO:0000313" key="10">
    <source>
        <dbReference type="Proteomes" id="UP001177023"/>
    </source>
</evidence>
<dbReference type="Pfam" id="PF00250">
    <property type="entry name" value="Forkhead"/>
    <property type="match status" value="1"/>
</dbReference>
<dbReference type="PANTHER" id="PTHR46721:SF3">
    <property type="entry name" value="FORKHEAD BOX N1"/>
    <property type="match status" value="1"/>
</dbReference>
<comment type="subcellular location">
    <subcellularLocation>
        <location evidence="6">Nucleus</location>
    </subcellularLocation>
</comment>
<evidence type="ECO:0000256" key="1">
    <source>
        <dbReference type="ARBA" id="ARBA00022473"/>
    </source>
</evidence>
<feature type="domain" description="Fork-head" evidence="8">
    <location>
        <begin position="129"/>
        <end position="225"/>
    </location>
</feature>
<dbReference type="InterPro" id="IPR030456">
    <property type="entry name" value="TF_fork_head_CS_2"/>
</dbReference>
<accession>A0AA36G1K8</accession>
<keyword evidence="4" id="KW-0804">Transcription</keyword>
<dbReference type="PROSITE" id="PS50039">
    <property type="entry name" value="FORK_HEAD_3"/>
    <property type="match status" value="1"/>
</dbReference>
<dbReference type="InterPro" id="IPR036390">
    <property type="entry name" value="WH_DNA-bd_sf"/>
</dbReference>
<feature type="compositionally biased region" description="Basic and acidic residues" evidence="7">
    <location>
        <begin position="396"/>
        <end position="405"/>
    </location>
</feature>
<dbReference type="AlphaFoldDB" id="A0AA36G1K8"/>
<reference evidence="9" key="1">
    <citation type="submission" date="2023-06" db="EMBL/GenBank/DDBJ databases">
        <authorList>
            <person name="Delattre M."/>
        </authorList>
    </citation>
    <scope>NUCLEOTIDE SEQUENCE</scope>
    <source>
        <strain evidence="9">AF72</strain>
    </source>
</reference>
<dbReference type="GO" id="GO:0000981">
    <property type="term" value="F:DNA-binding transcription factor activity, RNA polymerase II-specific"/>
    <property type="evidence" value="ECO:0007669"/>
    <property type="project" value="TreeGrafter"/>
</dbReference>
<keyword evidence="3 6" id="KW-0238">DNA-binding</keyword>
<comment type="caution">
    <text evidence="9">The sequence shown here is derived from an EMBL/GenBank/DDBJ whole genome shotgun (WGS) entry which is preliminary data.</text>
</comment>
<dbReference type="Proteomes" id="UP001177023">
    <property type="component" value="Unassembled WGS sequence"/>
</dbReference>
<evidence type="ECO:0000259" key="8">
    <source>
        <dbReference type="PROSITE" id="PS50039"/>
    </source>
</evidence>
<keyword evidence="10" id="KW-1185">Reference proteome</keyword>
<evidence type="ECO:0000256" key="2">
    <source>
        <dbReference type="ARBA" id="ARBA00023015"/>
    </source>
</evidence>
<dbReference type="GO" id="GO:0000976">
    <property type="term" value="F:transcription cis-regulatory region binding"/>
    <property type="evidence" value="ECO:0007669"/>
    <property type="project" value="TreeGrafter"/>
</dbReference>
<evidence type="ECO:0000256" key="7">
    <source>
        <dbReference type="SAM" id="MobiDB-lite"/>
    </source>
</evidence>
<evidence type="ECO:0000256" key="6">
    <source>
        <dbReference type="PROSITE-ProRule" id="PRU00089"/>
    </source>
</evidence>
<dbReference type="InterPro" id="IPR049624">
    <property type="entry name" value="FOXN1_4"/>
</dbReference>
<evidence type="ECO:0000256" key="4">
    <source>
        <dbReference type="ARBA" id="ARBA00023163"/>
    </source>
</evidence>
<dbReference type="CDD" id="cd20030">
    <property type="entry name" value="FH_FOXN1-like"/>
    <property type="match status" value="1"/>
</dbReference>
<dbReference type="PRINTS" id="PR00053">
    <property type="entry name" value="FORKHEAD"/>
</dbReference>
<keyword evidence="5 6" id="KW-0539">Nucleus</keyword>
<dbReference type="Gene3D" id="1.10.10.10">
    <property type="entry name" value="Winged helix-like DNA-binding domain superfamily/Winged helix DNA-binding domain"/>
    <property type="match status" value="1"/>
</dbReference>
<organism evidence="9 10">
    <name type="scientific">Mesorhabditis spiculigera</name>
    <dbReference type="NCBI Taxonomy" id="96644"/>
    <lineage>
        <taxon>Eukaryota</taxon>
        <taxon>Metazoa</taxon>
        <taxon>Ecdysozoa</taxon>
        <taxon>Nematoda</taxon>
        <taxon>Chromadorea</taxon>
        <taxon>Rhabditida</taxon>
        <taxon>Rhabditina</taxon>
        <taxon>Rhabditomorpha</taxon>
        <taxon>Rhabditoidea</taxon>
        <taxon>Rhabditidae</taxon>
        <taxon>Mesorhabditinae</taxon>
        <taxon>Mesorhabditis</taxon>
    </lineage>
</organism>
<name>A0AA36G1K8_9BILA</name>
<feature type="DNA-binding region" description="Fork-head" evidence="6">
    <location>
        <begin position="129"/>
        <end position="225"/>
    </location>
</feature>
<dbReference type="InterPro" id="IPR036388">
    <property type="entry name" value="WH-like_DNA-bd_sf"/>
</dbReference>
<keyword evidence="2" id="KW-0805">Transcription regulation</keyword>
<evidence type="ECO:0000256" key="3">
    <source>
        <dbReference type="ARBA" id="ARBA00023125"/>
    </source>
</evidence>
<dbReference type="PROSITE" id="PS00658">
    <property type="entry name" value="FORK_HEAD_2"/>
    <property type="match status" value="1"/>
</dbReference>
<dbReference type="InterPro" id="IPR001766">
    <property type="entry name" value="Fork_head_dom"/>
</dbReference>
<gene>
    <name evidence="9" type="ORF">MSPICULIGERA_LOCUS10959</name>
</gene>
<feature type="region of interest" description="Disordered" evidence="7">
    <location>
        <begin position="396"/>
        <end position="417"/>
    </location>
</feature>
<protein>
    <recommendedName>
        <fullName evidence="8">Fork-head domain-containing protein</fullName>
    </recommendedName>
</protein>
<dbReference type="GO" id="GO:0005634">
    <property type="term" value="C:nucleus"/>
    <property type="evidence" value="ECO:0007669"/>
    <property type="project" value="UniProtKB-SubCell"/>
</dbReference>
<feature type="non-terminal residue" evidence="9">
    <location>
        <position position="1"/>
    </location>
</feature>
<dbReference type="SMART" id="SM00339">
    <property type="entry name" value="FH"/>
    <property type="match status" value="1"/>
</dbReference>